<name>A0A370I7D4_9NOCA</name>
<dbReference type="PANTHER" id="PTHR34071:SF2">
    <property type="entry name" value="FLAVIN-NUCLEOTIDE-BINDING PROTEIN"/>
    <property type="match status" value="1"/>
</dbReference>
<reference evidence="1 2" key="1">
    <citation type="submission" date="2018-07" db="EMBL/GenBank/DDBJ databases">
        <title>Genomic Encyclopedia of Type Strains, Phase IV (KMG-IV): sequencing the most valuable type-strain genomes for metagenomic binning, comparative biology and taxonomic classification.</title>
        <authorList>
            <person name="Goeker M."/>
        </authorList>
    </citation>
    <scope>NUCLEOTIDE SEQUENCE [LARGE SCALE GENOMIC DNA]</scope>
    <source>
        <strain evidence="1 2">DSM 44290</strain>
    </source>
</reference>
<dbReference type="RefSeq" id="WP_067994812.1">
    <property type="nucleotide sequence ID" value="NZ_QQBC01000004.1"/>
</dbReference>
<sequence length="236" mass="25343">MTESVIARTPLSPSPRSTLTRYRERAAADRADLDAVLDAGLLCHVAVVMHGTPVVLPTIYGRDGDTLYLHGSTGSGNMRAAMSGDVSVSVTLVDGIVYARSAMNFSMNYRSAVIHGRPVELTDSEERLHALRVIMDHNAPGAWDVVRPPNKKEMAATRVLALDLTEASVKTRAGDSGDDVEDLHNGVWAGVLPIRQVFDAPRSNADLDPGIDIPDYVSDRVSVDDTVPVGVRGRSS</sequence>
<evidence type="ECO:0000313" key="2">
    <source>
        <dbReference type="Proteomes" id="UP000254869"/>
    </source>
</evidence>
<accession>A0A370I7D4</accession>
<evidence type="ECO:0008006" key="3">
    <source>
        <dbReference type="Google" id="ProtNLM"/>
    </source>
</evidence>
<dbReference type="Pfam" id="PF12900">
    <property type="entry name" value="Pyridox_ox_2"/>
    <property type="match status" value="1"/>
</dbReference>
<dbReference type="AlphaFoldDB" id="A0A370I7D4"/>
<organism evidence="1 2">
    <name type="scientific">Nocardia pseudobrasiliensis</name>
    <dbReference type="NCBI Taxonomy" id="45979"/>
    <lineage>
        <taxon>Bacteria</taxon>
        <taxon>Bacillati</taxon>
        <taxon>Actinomycetota</taxon>
        <taxon>Actinomycetes</taxon>
        <taxon>Mycobacteriales</taxon>
        <taxon>Nocardiaceae</taxon>
        <taxon>Nocardia</taxon>
    </lineage>
</organism>
<dbReference type="EMBL" id="QQBC01000004">
    <property type="protein sequence ID" value="RDI66628.1"/>
    <property type="molecule type" value="Genomic_DNA"/>
</dbReference>
<proteinExistence type="predicted"/>
<dbReference type="InterPro" id="IPR024747">
    <property type="entry name" value="Pyridox_Oxase-rel"/>
</dbReference>
<comment type="caution">
    <text evidence="1">The sequence shown here is derived from an EMBL/GenBank/DDBJ whole genome shotgun (WGS) entry which is preliminary data.</text>
</comment>
<keyword evidence="2" id="KW-1185">Reference proteome</keyword>
<gene>
    <name evidence="1" type="ORF">DFR76_104378</name>
</gene>
<dbReference type="Gene3D" id="2.30.110.10">
    <property type="entry name" value="Electron Transport, Fmn-binding Protein, Chain A"/>
    <property type="match status" value="1"/>
</dbReference>
<dbReference type="InterPro" id="IPR012349">
    <property type="entry name" value="Split_barrel_FMN-bd"/>
</dbReference>
<protein>
    <recommendedName>
        <fullName evidence="3">Nitroimidazol reductase NimA-like FMN-containing flavoprotein (Pyridoxamine 5'-phosphate oxidase superfamily)</fullName>
    </recommendedName>
</protein>
<evidence type="ECO:0000313" key="1">
    <source>
        <dbReference type="EMBL" id="RDI66628.1"/>
    </source>
</evidence>
<dbReference type="STRING" id="1210086.GCA_001613105_01575"/>
<dbReference type="SUPFAM" id="SSF50475">
    <property type="entry name" value="FMN-binding split barrel"/>
    <property type="match status" value="1"/>
</dbReference>
<dbReference type="Proteomes" id="UP000254869">
    <property type="component" value="Unassembled WGS sequence"/>
</dbReference>
<dbReference type="PANTHER" id="PTHR34071">
    <property type="entry name" value="5-NITROIMIDAZOLE ANTIBIOTICS RESISTANCE PROTEIN, NIMA-FAMILY-RELATED PROTEIN-RELATED"/>
    <property type="match status" value="1"/>
</dbReference>